<feature type="binding site" evidence="9">
    <location>
        <begin position="103"/>
        <end position="104"/>
    </location>
    <ligand>
        <name>substrate</name>
    </ligand>
</feature>
<dbReference type="InterPro" id="IPR001874">
    <property type="entry name" value="DHquinase_II"/>
</dbReference>
<dbReference type="EC" id="4.2.1.10" evidence="6 9"/>
<evidence type="ECO:0000256" key="3">
    <source>
        <dbReference type="ARBA" id="ARBA00004902"/>
    </source>
</evidence>
<organism evidence="12 13">
    <name type="scientific">Sphingobium terrigena</name>
    <dbReference type="NCBI Taxonomy" id="2304063"/>
    <lineage>
        <taxon>Bacteria</taxon>
        <taxon>Pseudomonadati</taxon>
        <taxon>Pseudomonadota</taxon>
        <taxon>Alphaproteobacteria</taxon>
        <taxon>Sphingomonadales</taxon>
        <taxon>Sphingomonadaceae</taxon>
        <taxon>Sphingobium</taxon>
    </lineage>
</organism>
<dbReference type="GO" id="GO:0008652">
    <property type="term" value="P:amino acid biosynthetic process"/>
    <property type="evidence" value="ECO:0007669"/>
    <property type="project" value="UniProtKB-KW"/>
</dbReference>
<comment type="caution">
    <text evidence="9">Lacks conserved residue(s) required for the propagation of feature annotation.</text>
</comment>
<evidence type="ECO:0000256" key="4">
    <source>
        <dbReference type="ARBA" id="ARBA00011037"/>
    </source>
</evidence>
<keyword evidence="9" id="KW-0028">Amino-acid biosynthesis</keyword>
<proteinExistence type="inferred from homology"/>
<dbReference type="Pfam" id="PF01220">
    <property type="entry name" value="DHquinase_II"/>
    <property type="match status" value="1"/>
</dbReference>
<evidence type="ECO:0000256" key="9">
    <source>
        <dbReference type="HAMAP-Rule" id="MF_00169"/>
    </source>
</evidence>
<keyword evidence="7 9" id="KW-0057">Aromatic amino acid biosynthesis</keyword>
<dbReference type="GO" id="GO:0003855">
    <property type="term" value="F:3-dehydroquinate dehydratase activity"/>
    <property type="evidence" value="ECO:0007669"/>
    <property type="project" value="UniProtKB-UniRule"/>
</dbReference>
<dbReference type="InterPro" id="IPR018509">
    <property type="entry name" value="DHquinase_II_CS"/>
</dbReference>
<dbReference type="CDD" id="cd00466">
    <property type="entry name" value="DHQase_II"/>
    <property type="match status" value="1"/>
</dbReference>
<dbReference type="Proteomes" id="UP000283469">
    <property type="component" value="Unassembled WGS sequence"/>
</dbReference>
<evidence type="ECO:0000256" key="8">
    <source>
        <dbReference type="ARBA" id="ARBA00023239"/>
    </source>
</evidence>
<comment type="similarity">
    <text evidence="4 9">Belongs to the type-II 3-dehydroquinase family.</text>
</comment>
<feature type="active site" description="Proton acceptor" evidence="9 10">
    <location>
        <position position="25"/>
    </location>
</feature>
<feature type="binding site" evidence="9">
    <location>
        <position position="114"/>
    </location>
    <ligand>
        <name>substrate</name>
    </ligand>
</feature>
<sequence length="152" mass="16746">MGQRYIHILNGPNLNLLGVREPEIYGRDTLVDVEAACRREVAGTGLDILFRQSNAEHDLVGWLHEARVGSAGIVINPAAFSYAAYPILDALKMCECPVVEVHISNIHRRDAEWRSRSIMTQVVTGIVSGLGTDGYALAVRHLVMLDQRQLAA</sequence>
<dbReference type="GO" id="GO:0019631">
    <property type="term" value="P:quinate catabolic process"/>
    <property type="evidence" value="ECO:0007669"/>
    <property type="project" value="TreeGrafter"/>
</dbReference>
<comment type="caution">
    <text evidence="12">The sequence shown here is derived from an EMBL/GenBank/DDBJ whole genome shotgun (WGS) entry which is preliminary data.</text>
</comment>
<comment type="subunit">
    <text evidence="5 9">Homododecamer.</text>
</comment>
<dbReference type="Gene3D" id="3.40.50.9100">
    <property type="entry name" value="Dehydroquinase, class II"/>
    <property type="match status" value="1"/>
</dbReference>
<evidence type="ECO:0000256" key="11">
    <source>
        <dbReference type="PIRSR" id="PIRSR001399-3"/>
    </source>
</evidence>
<dbReference type="PIRSF" id="PIRSF001399">
    <property type="entry name" value="DHquinase_II"/>
    <property type="match status" value="1"/>
</dbReference>
<keyword evidence="13" id="KW-1185">Reference proteome</keyword>
<dbReference type="PANTHER" id="PTHR21272">
    <property type="entry name" value="CATABOLIC 3-DEHYDROQUINASE"/>
    <property type="match status" value="1"/>
</dbReference>
<feature type="active site" description="Proton donor" evidence="9 10">
    <location>
        <position position="102"/>
    </location>
</feature>
<dbReference type="AlphaFoldDB" id="A0A418YVG6"/>
<accession>A0A418YVG6</accession>
<evidence type="ECO:0000313" key="13">
    <source>
        <dbReference type="Proteomes" id="UP000283469"/>
    </source>
</evidence>
<dbReference type="OrthoDB" id="9790793at2"/>
<comment type="catalytic activity">
    <reaction evidence="1 9">
        <text>3-dehydroquinate = 3-dehydroshikimate + H2O</text>
        <dbReference type="Rhea" id="RHEA:21096"/>
        <dbReference type="ChEBI" id="CHEBI:15377"/>
        <dbReference type="ChEBI" id="CHEBI:16630"/>
        <dbReference type="ChEBI" id="CHEBI:32364"/>
        <dbReference type="EC" id="4.2.1.10"/>
    </reaction>
</comment>
<dbReference type="UniPathway" id="UPA00053">
    <property type="reaction ID" value="UER00086"/>
</dbReference>
<dbReference type="NCBIfam" id="NF003807">
    <property type="entry name" value="PRK05395.1-4"/>
    <property type="match status" value="1"/>
</dbReference>
<feature type="binding site" evidence="9">
    <location>
        <position position="76"/>
    </location>
    <ligand>
        <name>substrate</name>
    </ligand>
</feature>
<dbReference type="PROSITE" id="PS01029">
    <property type="entry name" value="DEHYDROQUINASE_II"/>
    <property type="match status" value="1"/>
</dbReference>
<evidence type="ECO:0000256" key="7">
    <source>
        <dbReference type="ARBA" id="ARBA00023141"/>
    </source>
</evidence>
<gene>
    <name evidence="9" type="primary">aroQ</name>
    <name evidence="12" type="ORF">D0Z70_06145</name>
</gene>
<dbReference type="NCBIfam" id="NF003806">
    <property type="entry name" value="PRK05395.1-3"/>
    <property type="match status" value="1"/>
</dbReference>
<evidence type="ECO:0000256" key="1">
    <source>
        <dbReference type="ARBA" id="ARBA00001864"/>
    </source>
</evidence>
<reference evidence="12 13" key="1">
    <citation type="submission" date="2018-08" db="EMBL/GenBank/DDBJ databases">
        <title>Sphingobium sp. EO9.</title>
        <authorList>
            <person name="Park Y."/>
            <person name="Kim K.H."/>
            <person name="Jeon C.O."/>
        </authorList>
    </citation>
    <scope>NUCLEOTIDE SEQUENCE [LARGE SCALE GENOMIC DNA]</scope>
    <source>
        <strain evidence="12 13">EO9</strain>
    </source>
</reference>
<dbReference type="InterPro" id="IPR036441">
    <property type="entry name" value="DHquinase_II_sf"/>
</dbReference>
<dbReference type="HAMAP" id="MF_00169">
    <property type="entry name" value="AroQ"/>
    <property type="match status" value="1"/>
</dbReference>
<evidence type="ECO:0000256" key="6">
    <source>
        <dbReference type="ARBA" id="ARBA00012060"/>
    </source>
</evidence>
<evidence type="ECO:0000256" key="2">
    <source>
        <dbReference type="ARBA" id="ARBA00003924"/>
    </source>
</evidence>
<name>A0A418YVG6_9SPHN</name>
<protein>
    <recommendedName>
        <fullName evidence="6 9">3-dehydroquinate dehydratase</fullName>
        <shortName evidence="9">3-dehydroquinase</shortName>
        <ecNumber evidence="6 9">4.2.1.10</ecNumber>
    </recommendedName>
    <alternativeName>
        <fullName evidence="9">Type II DHQase</fullName>
    </alternativeName>
</protein>
<keyword evidence="8 9" id="KW-0456">Lyase</keyword>
<dbReference type="GO" id="GO:0009423">
    <property type="term" value="P:chorismate biosynthetic process"/>
    <property type="evidence" value="ECO:0007669"/>
    <property type="project" value="UniProtKB-UniRule"/>
</dbReference>
<comment type="function">
    <text evidence="2 9">Catalyzes a trans-dehydration via an enolate intermediate.</text>
</comment>
<dbReference type="EMBL" id="QVRA01000004">
    <property type="protein sequence ID" value="RJG56230.1"/>
    <property type="molecule type" value="Genomic_DNA"/>
</dbReference>
<dbReference type="PANTHER" id="PTHR21272:SF3">
    <property type="entry name" value="CATABOLIC 3-DEHYDROQUINASE"/>
    <property type="match status" value="1"/>
</dbReference>
<evidence type="ECO:0000313" key="12">
    <source>
        <dbReference type="EMBL" id="RJG56230.1"/>
    </source>
</evidence>
<dbReference type="NCBIfam" id="NF003805">
    <property type="entry name" value="PRK05395.1-2"/>
    <property type="match status" value="1"/>
</dbReference>
<evidence type="ECO:0000256" key="5">
    <source>
        <dbReference type="ARBA" id="ARBA00011193"/>
    </source>
</evidence>
<feature type="site" description="Transition state stabilizer" evidence="9 11">
    <location>
        <position position="20"/>
    </location>
</feature>
<comment type="pathway">
    <text evidence="3 9">Metabolic intermediate biosynthesis; chorismate biosynthesis; chorismate from D-erythrose 4-phosphate and phosphoenolpyruvate: step 3/7.</text>
</comment>
<feature type="binding site" evidence="9">
    <location>
        <position position="89"/>
    </location>
    <ligand>
        <name>substrate</name>
    </ligand>
</feature>
<evidence type="ECO:0000256" key="10">
    <source>
        <dbReference type="PIRSR" id="PIRSR001399-1"/>
    </source>
</evidence>
<dbReference type="SUPFAM" id="SSF52304">
    <property type="entry name" value="Type II 3-dehydroquinate dehydratase"/>
    <property type="match status" value="1"/>
</dbReference>
<dbReference type="GO" id="GO:0009073">
    <property type="term" value="P:aromatic amino acid family biosynthetic process"/>
    <property type="evidence" value="ECO:0007669"/>
    <property type="project" value="UniProtKB-KW"/>
</dbReference>